<evidence type="ECO:0000313" key="2">
    <source>
        <dbReference type="EMBL" id="REH39384.1"/>
    </source>
</evidence>
<gene>
    <name evidence="2" type="ORF">BCF44_113239</name>
</gene>
<feature type="transmembrane region" description="Helical" evidence="1">
    <location>
        <begin position="55"/>
        <end position="77"/>
    </location>
</feature>
<dbReference type="OrthoDB" id="3625784at2"/>
<feature type="transmembrane region" description="Helical" evidence="1">
    <location>
        <begin position="124"/>
        <end position="144"/>
    </location>
</feature>
<evidence type="ECO:0000313" key="3">
    <source>
        <dbReference type="Proteomes" id="UP000256269"/>
    </source>
</evidence>
<protein>
    <recommendedName>
        <fullName evidence="4">Sodium:proton antiporter</fullName>
    </recommendedName>
</protein>
<name>A0A3E0H8B1_9PSEU</name>
<keyword evidence="1" id="KW-0472">Membrane</keyword>
<dbReference type="Pfam" id="PF19853">
    <property type="entry name" value="DUF6328"/>
    <property type="match status" value="1"/>
</dbReference>
<keyword evidence="1" id="KW-1133">Transmembrane helix</keyword>
<dbReference type="EMBL" id="QUNO01000013">
    <property type="protein sequence ID" value="REH39384.1"/>
    <property type="molecule type" value="Genomic_DNA"/>
</dbReference>
<keyword evidence="3" id="KW-1185">Reference proteome</keyword>
<dbReference type="InterPro" id="IPR046291">
    <property type="entry name" value="DUF6328"/>
</dbReference>
<dbReference type="Proteomes" id="UP000256269">
    <property type="component" value="Unassembled WGS sequence"/>
</dbReference>
<evidence type="ECO:0000256" key="1">
    <source>
        <dbReference type="SAM" id="Phobius"/>
    </source>
</evidence>
<sequence>MSGPERDTNQRLARNVGELLQELRVAQNGVQVLFGFLLSVVFTDSYRKAGDFVHVTHVVVVILTASSAGFLIAPAAWHRVLFRRGAREEIVGRASRFVVIGLVLLAAAMAGTVLVIGYVVFGGIVGGVLGGGIGLLFVSLWFALPKAFDGRDQDSPR</sequence>
<reference evidence="2 3" key="1">
    <citation type="submission" date="2018-08" db="EMBL/GenBank/DDBJ databases">
        <title>Genomic Encyclopedia of Archaeal and Bacterial Type Strains, Phase II (KMG-II): from individual species to whole genera.</title>
        <authorList>
            <person name="Goeker M."/>
        </authorList>
    </citation>
    <scope>NUCLEOTIDE SEQUENCE [LARGE SCALE GENOMIC DNA]</scope>
    <source>
        <strain evidence="2 3">DSM 45791</strain>
    </source>
</reference>
<organism evidence="2 3">
    <name type="scientific">Kutzneria buriramensis</name>
    <dbReference type="NCBI Taxonomy" id="1045776"/>
    <lineage>
        <taxon>Bacteria</taxon>
        <taxon>Bacillati</taxon>
        <taxon>Actinomycetota</taxon>
        <taxon>Actinomycetes</taxon>
        <taxon>Pseudonocardiales</taxon>
        <taxon>Pseudonocardiaceae</taxon>
        <taxon>Kutzneria</taxon>
    </lineage>
</organism>
<dbReference type="AlphaFoldDB" id="A0A3E0H8B1"/>
<evidence type="ECO:0008006" key="4">
    <source>
        <dbReference type="Google" id="ProtNLM"/>
    </source>
</evidence>
<feature type="transmembrane region" description="Helical" evidence="1">
    <location>
        <begin position="97"/>
        <end position="118"/>
    </location>
</feature>
<comment type="caution">
    <text evidence="2">The sequence shown here is derived from an EMBL/GenBank/DDBJ whole genome shotgun (WGS) entry which is preliminary data.</text>
</comment>
<proteinExistence type="predicted"/>
<dbReference type="RefSeq" id="WP_116178703.1">
    <property type="nucleotide sequence ID" value="NZ_CP144375.1"/>
</dbReference>
<accession>A0A3E0H8B1</accession>
<keyword evidence="1" id="KW-0812">Transmembrane</keyword>